<protein>
    <submittedName>
        <fullName evidence="4">Uncharacterized protein</fullName>
    </submittedName>
</protein>
<evidence type="ECO:0000256" key="1">
    <source>
        <dbReference type="SAM" id="MobiDB-lite"/>
    </source>
</evidence>
<dbReference type="RefSeq" id="WP_147431489.1">
    <property type="nucleotide sequence ID" value="NZ_JACHVT010000004.1"/>
</dbReference>
<accession>A0A495XWQ5</accession>
<feature type="compositionally biased region" description="Polar residues" evidence="1">
    <location>
        <begin position="94"/>
        <end position="105"/>
    </location>
</feature>
<feature type="region of interest" description="Disordered" evidence="1">
    <location>
        <begin position="26"/>
        <end position="105"/>
    </location>
</feature>
<dbReference type="AlphaFoldDB" id="A0A495XWQ5"/>
<dbReference type="Proteomes" id="UP000590811">
    <property type="component" value="Unassembled WGS sequence"/>
</dbReference>
<evidence type="ECO:0000313" key="3">
    <source>
        <dbReference type="EMBL" id="MBB2986863.1"/>
    </source>
</evidence>
<feature type="compositionally biased region" description="Basic and acidic residues" evidence="1">
    <location>
        <begin position="45"/>
        <end position="57"/>
    </location>
</feature>
<gene>
    <name evidence="4" type="ORF">DFJ68_0316</name>
    <name evidence="3" type="ORF">FHW14_002028</name>
</gene>
<keyword evidence="2" id="KW-0472">Membrane</keyword>
<evidence type="ECO:0000256" key="2">
    <source>
        <dbReference type="SAM" id="Phobius"/>
    </source>
</evidence>
<name>A0A495XWQ5_9MICO</name>
<reference evidence="3 6" key="2">
    <citation type="submission" date="2020-08" db="EMBL/GenBank/DDBJ databases">
        <title>Genomic Encyclopedia of Type Strains, Phase IV (KMG-V): Genome sequencing to study the core and pangenomes of soil and plant-associated prokaryotes.</title>
        <authorList>
            <person name="Whitman W."/>
        </authorList>
    </citation>
    <scope>NUCLEOTIDE SEQUENCE [LARGE SCALE GENOMIC DNA]</scope>
    <source>
        <strain evidence="3 6">B3ACCR2</strain>
    </source>
</reference>
<dbReference type="Proteomes" id="UP000278440">
    <property type="component" value="Unassembled WGS sequence"/>
</dbReference>
<proteinExistence type="predicted"/>
<feature type="transmembrane region" description="Helical" evidence="2">
    <location>
        <begin position="6"/>
        <end position="24"/>
    </location>
</feature>
<comment type="caution">
    <text evidence="4">The sequence shown here is derived from an EMBL/GenBank/DDBJ whole genome shotgun (WGS) entry which is preliminary data.</text>
</comment>
<keyword evidence="2" id="KW-1133">Transmembrane helix</keyword>
<dbReference type="EMBL" id="RBXT01000001">
    <property type="protein sequence ID" value="RKT76913.1"/>
    <property type="molecule type" value="Genomic_DNA"/>
</dbReference>
<evidence type="ECO:0000313" key="5">
    <source>
        <dbReference type="Proteomes" id="UP000278440"/>
    </source>
</evidence>
<dbReference type="EMBL" id="JACHVT010000004">
    <property type="protein sequence ID" value="MBB2986863.1"/>
    <property type="molecule type" value="Genomic_DNA"/>
</dbReference>
<reference evidence="4 5" key="1">
    <citation type="submission" date="2018-10" db="EMBL/GenBank/DDBJ databases">
        <title>Sequencing the genomes of 1000 actinobacteria strains.</title>
        <authorList>
            <person name="Klenk H.-P."/>
        </authorList>
    </citation>
    <scope>NUCLEOTIDE SEQUENCE [LARGE SCALE GENOMIC DNA]</scope>
    <source>
        <strain evidence="4 5">DSM 44267</strain>
    </source>
</reference>
<keyword evidence="2" id="KW-0812">Transmembrane</keyword>
<sequence>MGDATGLIVMVLIIVVLLAGAFLLNRSKSPGGKPANDTLNDDPTSTERELRDEDPRHGSGGIPVDRLTPDGSGTAVAGAGAGGVTSDARDPLTNGGSDSGDSPDT</sequence>
<evidence type="ECO:0000313" key="4">
    <source>
        <dbReference type="EMBL" id="RKT76913.1"/>
    </source>
</evidence>
<organism evidence="4 5">
    <name type="scientific">Terracoccus luteus</name>
    <dbReference type="NCBI Taxonomy" id="53356"/>
    <lineage>
        <taxon>Bacteria</taxon>
        <taxon>Bacillati</taxon>
        <taxon>Actinomycetota</taxon>
        <taxon>Actinomycetes</taxon>
        <taxon>Micrococcales</taxon>
        <taxon>Intrasporangiaceae</taxon>
        <taxon>Terracoccus</taxon>
    </lineage>
</organism>
<evidence type="ECO:0000313" key="6">
    <source>
        <dbReference type="Proteomes" id="UP000590811"/>
    </source>
</evidence>
<keyword evidence="5" id="KW-1185">Reference proteome</keyword>